<dbReference type="InterPro" id="IPR003156">
    <property type="entry name" value="DHHA1_dom"/>
</dbReference>
<feature type="non-terminal residue" evidence="3">
    <location>
        <position position="558"/>
    </location>
</feature>
<dbReference type="Pfam" id="PF02272">
    <property type="entry name" value="DHHA1"/>
    <property type="match status" value="2"/>
</dbReference>
<dbReference type="NCBIfam" id="TIGR00644">
    <property type="entry name" value="recJ"/>
    <property type="match status" value="1"/>
</dbReference>
<dbReference type="PANTHER" id="PTHR30255">
    <property type="entry name" value="SINGLE-STRANDED-DNA-SPECIFIC EXONUCLEASE RECJ"/>
    <property type="match status" value="1"/>
</dbReference>
<dbReference type="AlphaFoldDB" id="X0ZC67"/>
<protein>
    <recommendedName>
        <fullName evidence="4">Single-stranded-DNA-specific exonuclease RecJ</fullName>
    </recommendedName>
</protein>
<evidence type="ECO:0000259" key="2">
    <source>
        <dbReference type="Pfam" id="PF02272"/>
    </source>
</evidence>
<dbReference type="Gene3D" id="3.10.310.30">
    <property type="match status" value="2"/>
</dbReference>
<proteinExistence type="predicted"/>
<dbReference type="GO" id="GO:0006310">
    <property type="term" value="P:DNA recombination"/>
    <property type="evidence" value="ECO:0007669"/>
    <property type="project" value="InterPro"/>
</dbReference>
<dbReference type="Gene3D" id="3.90.1640.30">
    <property type="match status" value="1"/>
</dbReference>
<dbReference type="InterPro" id="IPR001667">
    <property type="entry name" value="DDH_dom"/>
</dbReference>
<evidence type="ECO:0008006" key="4">
    <source>
        <dbReference type="Google" id="ProtNLM"/>
    </source>
</evidence>
<dbReference type="SUPFAM" id="SSF64182">
    <property type="entry name" value="DHH phosphoesterases"/>
    <property type="match status" value="2"/>
</dbReference>
<dbReference type="EMBL" id="BART01000871">
    <property type="protein sequence ID" value="GAG57938.1"/>
    <property type="molecule type" value="Genomic_DNA"/>
</dbReference>
<dbReference type="InterPro" id="IPR038763">
    <property type="entry name" value="DHH_sf"/>
</dbReference>
<evidence type="ECO:0000313" key="3">
    <source>
        <dbReference type="EMBL" id="GAG57938.1"/>
    </source>
</evidence>
<dbReference type="Pfam" id="PF01368">
    <property type="entry name" value="DHH"/>
    <property type="match status" value="1"/>
</dbReference>
<dbReference type="GO" id="GO:0006281">
    <property type="term" value="P:DNA repair"/>
    <property type="evidence" value="ECO:0007669"/>
    <property type="project" value="InterPro"/>
</dbReference>
<dbReference type="InterPro" id="IPR004610">
    <property type="entry name" value="RecJ"/>
</dbReference>
<dbReference type="InterPro" id="IPR051673">
    <property type="entry name" value="SSDNA_exonuclease_RecJ"/>
</dbReference>
<evidence type="ECO:0000259" key="1">
    <source>
        <dbReference type="Pfam" id="PF01368"/>
    </source>
</evidence>
<dbReference type="PANTHER" id="PTHR30255:SF2">
    <property type="entry name" value="SINGLE-STRANDED-DNA-SPECIFIC EXONUCLEASE RECJ"/>
    <property type="match status" value="1"/>
</dbReference>
<sequence>MNQRAQWKILPSVPGEYLNASDLSPLIAQLLYNRGVKPEEIELFLSADRRLEGNPLLLPDISQAVSRVYKAVLSREKIAVYGDFDVDGVTATVILVEGLSWLGAEVIPYIPDRFNEGHGLKISALEKLQSQGANLVITVDCGVTDLTEVKQAREMGIDVIITDHHIPLGNLPQAVAVIDPKRKDSIYPYPDLAGAGVAFKFLQALFHKDGREKWLAKFLDLVVLATVTDLVTLVGENRYLVQEGLRELNNSSRVGIQEMVKLARLKPGELDAKDISWILGPRLNAAGRMDNASTSYQLLTTQSPEEARLQALELEERNAERQKLTKEVLSRAREKLAAKLHLPVLIEGDESYSIGVIGLVAGKLADEFYKPVIIISLGPELCQGSCRSIAEFNIASALAECHNLLTTFGGHPLAAGFTVTRERQKLTKEVLSRAREKLAAKLHLPVLIEGDESYSIGVIGLVAGKLADEFYKPVIIISLGPELCQGSCRSIAEFNIASALAECHNLLTTFGGHPLAAGFTVTRERQKLTKEVLSRAREKLAAKLHLPVLIEGDESYSI</sequence>
<organism evidence="3">
    <name type="scientific">marine sediment metagenome</name>
    <dbReference type="NCBI Taxonomy" id="412755"/>
    <lineage>
        <taxon>unclassified sequences</taxon>
        <taxon>metagenomes</taxon>
        <taxon>ecological metagenomes</taxon>
    </lineage>
</organism>
<feature type="domain" description="DDH" evidence="1">
    <location>
        <begin position="77"/>
        <end position="226"/>
    </location>
</feature>
<reference evidence="3" key="1">
    <citation type="journal article" date="2014" name="Front. Microbiol.">
        <title>High frequency of phylogenetically diverse reductive dehalogenase-homologous genes in deep subseafloor sedimentary metagenomes.</title>
        <authorList>
            <person name="Kawai M."/>
            <person name="Futagami T."/>
            <person name="Toyoda A."/>
            <person name="Takaki Y."/>
            <person name="Nishi S."/>
            <person name="Hori S."/>
            <person name="Arai W."/>
            <person name="Tsubouchi T."/>
            <person name="Morono Y."/>
            <person name="Uchiyama I."/>
            <person name="Ito T."/>
            <person name="Fujiyama A."/>
            <person name="Inagaki F."/>
            <person name="Takami H."/>
        </authorList>
    </citation>
    <scope>NUCLEOTIDE SEQUENCE</scope>
    <source>
        <strain evidence="3">Expedition CK06-06</strain>
    </source>
</reference>
<dbReference type="GO" id="GO:0008409">
    <property type="term" value="F:5'-3' exonuclease activity"/>
    <property type="evidence" value="ECO:0007669"/>
    <property type="project" value="InterPro"/>
</dbReference>
<accession>X0ZC67</accession>
<comment type="caution">
    <text evidence="3">The sequence shown here is derived from an EMBL/GenBank/DDBJ whole genome shotgun (WGS) entry which is preliminary data.</text>
</comment>
<feature type="domain" description="DHHA1" evidence="2">
    <location>
        <begin position="446"/>
        <end position="533"/>
    </location>
</feature>
<gene>
    <name evidence="3" type="ORF">S01H4_03525</name>
</gene>
<dbReference type="GO" id="GO:0003676">
    <property type="term" value="F:nucleic acid binding"/>
    <property type="evidence" value="ECO:0007669"/>
    <property type="project" value="InterPro"/>
</dbReference>
<name>X0ZC67_9ZZZZ</name>
<feature type="domain" description="DHHA1" evidence="2">
    <location>
        <begin position="344"/>
        <end position="431"/>
    </location>
</feature>